<evidence type="ECO:0000313" key="2">
    <source>
        <dbReference type="Proteomes" id="UP000022311"/>
    </source>
</evidence>
<comment type="caution">
    <text evidence="1">The sequence shown here is derived from an EMBL/GenBank/DDBJ whole genome shotgun (WGS) entry which is preliminary data.</text>
</comment>
<proteinExistence type="predicted"/>
<protein>
    <submittedName>
        <fullName evidence="1">Uncharacterized protein</fullName>
    </submittedName>
</protein>
<gene>
    <name evidence="1" type="ORF">HMPREF1563_4016</name>
</gene>
<reference evidence="1 2" key="1">
    <citation type="submission" date="2014-01" db="EMBL/GenBank/DDBJ databases">
        <authorList>
            <person name="Durkin A.S."/>
            <person name="McCorrison J."/>
            <person name="Torralba M."/>
            <person name="Gillis M."/>
            <person name="Haft D.H."/>
            <person name="Methe B."/>
            <person name="Sutton G."/>
            <person name="Nelson K.E."/>
        </authorList>
    </citation>
    <scope>NUCLEOTIDE SEQUENCE [LARGE SCALE GENOMIC DNA]</scope>
    <source>
        <strain evidence="1 2">205/92</strain>
    </source>
</reference>
<name>A0AAV3M0T5_9GAMM</name>
<evidence type="ECO:0000313" key="1">
    <source>
        <dbReference type="EMBL" id="EUD09390.1"/>
    </source>
</evidence>
<accession>A0AAV3M0T5</accession>
<dbReference type="Proteomes" id="UP000022311">
    <property type="component" value="Unassembled WGS sequence"/>
</dbReference>
<organism evidence="1 2">
    <name type="scientific">Providencia alcalifaciens 205/92</name>
    <dbReference type="NCBI Taxonomy" id="1256988"/>
    <lineage>
        <taxon>Bacteria</taxon>
        <taxon>Pseudomonadati</taxon>
        <taxon>Pseudomonadota</taxon>
        <taxon>Gammaproteobacteria</taxon>
        <taxon>Enterobacterales</taxon>
        <taxon>Morganellaceae</taxon>
        <taxon>Providencia</taxon>
    </lineage>
</organism>
<dbReference type="EMBL" id="JALD01000072">
    <property type="protein sequence ID" value="EUD09390.1"/>
    <property type="molecule type" value="Genomic_DNA"/>
</dbReference>
<dbReference type="AlphaFoldDB" id="A0AAV3M0T5"/>
<sequence length="37" mass="4484">MKNTKIRKSNLLFKEIKLILIKLIFKGYKIGFTYHNK</sequence>